<dbReference type="InterPro" id="IPR005302">
    <property type="entry name" value="MoCF_Sase_C"/>
</dbReference>
<dbReference type="Proteomes" id="UP000022447">
    <property type="component" value="Unassembled WGS sequence"/>
</dbReference>
<dbReference type="PATRIC" id="fig|1449350.3.peg.1582"/>
<gene>
    <name evidence="2" type="ORF">OCH239_17895</name>
</gene>
<dbReference type="PROSITE" id="PS51340">
    <property type="entry name" value="MOSC"/>
    <property type="match status" value="1"/>
</dbReference>
<proteinExistence type="predicted"/>
<dbReference type="PANTHER" id="PTHR36930">
    <property type="entry name" value="METAL-SULFUR CLUSTER BIOSYNTHESIS PROTEINS YUAD-RELATED"/>
    <property type="match status" value="1"/>
</dbReference>
<keyword evidence="3" id="KW-1185">Reference proteome</keyword>
<dbReference type="EMBL" id="JALZ01000006">
    <property type="protein sequence ID" value="ETX15156.1"/>
    <property type="molecule type" value="Genomic_DNA"/>
</dbReference>
<dbReference type="Pfam" id="PF03473">
    <property type="entry name" value="MOSC"/>
    <property type="match status" value="1"/>
</dbReference>
<dbReference type="Gene3D" id="2.40.33.20">
    <property type="entry name" value="PK beta-barrel domain-like"/>
    <property type="match status" value="1"/>
</dbReference>
<dbReference type="InterPro" id="IPR011037">
    <property type="entry name" value="Pyrv_Knase-like_insert_dom_sf"/>
</dbReference>
<protein>
    <submittedName>
        <fullName evidence="2">Sulfurase</fullName>
    </submittedName>
</protein>
<dbReference type="InterPro" id="IPR052716">
    <property type="entry name" value="MOSC_domain"/>
</dbReference>
<dbReference type="eggNOG" id="ENOG502ZBJY">
    <property type="taxonomic scope" value="Bacteria"/>
</dbReference>
<accession>X7EJ09</accession>
<dbReference type="OrthoDB" id="9808413at2"/>
<dbReference type="SUPFAM" id="SSF50800">
    <property type="entry name" value="PK beta-barrel domain-like"/>
    <property type="match status" value="1"/>
</dbReference>
<sequence length="198" mass="21441">MPALMPTEFMATIVWLGTVPPDASGIRSSGTARIFLGWDGPRGDRHAGVTRLSCSRVLLQHPRGTEIRNVRQLAIVSAEEMAEIAERMSLGAVAPEWLGATMVVEGLPDLTNLPPSSRLQGPDGTTLVVDMANRPCNLPAREIAQEHEVAGKRFKAAAKGRRGVTAWVERPGELGLGDVLRLHVPDQPVWAHHEALRS</sequence>
<dbReference type="GO" id="GO:0030151">
    <property type="term" value="F:molybdenum ion binding"/>
    <property type="evidence" value="ECO:0007669"/>
    <property type="project" value="InterPro"/>
</dbReference>
<dbReference type="GO" id="GO:0030170">
    <property type="term" value="F:pyridoxal phosphate binding"/>
    <property type="evidence" value="ECO:0007669"/>
    <property type="project" value="InterPro"/>
</dbReference>
<dbReference type="PANTHER" id="PTHR36930:SF1">
    <property type="entry name" value="MOSC DOMAIN-CONTAINING PROTEIN"/>
    <property type="match status" value="1"/>
</dbReference>
<reference evidence="2 3" key="1">
    <citation type="submission" date="2014-01" db="EMBL/GenBank/DDBJ databases">
        <title>Roseivivax halodurans JCM 10272 Genome Sequencing.</title>
        <authorList>
            <person name="Lai Q."/>
            <person name="Li G."/>
            <person name="Shao Z."/>
        </authorList>
    </citation>
    <scope>NUCLEOTIDE SEQUENCE [LARGE SCALE GENOMIC DNA]</scope>
    <source>
        <strain evidence="2 3">JCM 10272</strain>
    </source>
</reference>
<evidence type="ECO:0000313" key="3">
    <source>
        <dbReference type="Proteomes" id="UP000022447"/>
    </source>
</evidence>
<dbReference type="GO" id="GO:0003824">
    <property type="term" value="F:catalytic activity"/>
    <property type="evidence" value="ECO:0007669"/>
    <property type="project" value="InterPro"/>
</dbReference>
<name>X7EJ09_9RHOB</name>
<feature type="domain" description="MOSC" evidence="1">
    <location>
        <begin position="18"/>
        <end position="183"/>
    </location>
</feature>
<dbReference type="AlphaFoldDB" id="X7EJ09"/>
<evidence type="ECO:0000313" key="2">
    <source>
        <dbReference type="EMBL" id="ETX15156.1"/>
    </source>
</evidence>
<comment type="caution">
    <text evidence="2">The sequence shown here is derived from an EMBL/GenBank/DDBJ whole genome shotgun (WGS) entry which is preliminary data.</text>
</comment>
<dbReference type="RefSeq" id="WP_037260617.1">
    <property type="nucleotide sequence ID" value="NZ_JALZ01000006.1"/>
</dbReference>
<evidence type="ECO:0000259" key="1">
    <source>
        <dbReference type="PROSITE" id="PS51340"/>
    </source>
</evidence>
<organism evidence="2 3">
    <name type="scientific">Roseivivax halodurans JCM 10272</name>
    <dbReference type="NCBI Taxonomy" id="1449350"/>
    <lineage>
        <taxon>Bacteria</taxon>
        <taxon>Pseudomonadati</taxon>
        <taxon>Pseudomonadota</taxon>
        <taxon>Alphaproteobacteria</taxon>
        <taxon>Rhodobacterales</taxon>
        <taxon>Roseobacteraceae</taxon>
        <taxon>Roseivivax</taxon>
    </lineage>
</organism>
<dbReference type="STRING" id="1449350.OCH239_17895"/>